<dbReference type="Pfam" id="PF00172">
    <property type="entry name" value="Zn_clus"/>
    <property type="match status" value="1"/>
</dbReference>
<keyword evidence="1" id="KW-0479">Metal-binding</keyword>
<keyword evidence="6" id="KW-0863">Zinc-finger</keyword>
<evidence type="ECO:0000313" key="11">
    <source>
        <dbReference type="Proteomes" id="UP001221142"/>
    </source>
</evidence>
<protein>
    <recommendedName>
        <fullName evidence="12">Zn(2)-C6 fungal-type domain-containing protein</fullName>
    </recommendedName>
</protein>
<feature type="domain" description="C2H2-type" evidence="9">
    <location>
        <begin position="62"/>
        <end position="90"/>
    </location>
</feature>
<dbReference type="Pfam" id="PF04082">
    <property type="entry name" value="Fungal_trans"/>
    <property type="match status" value="1"/>
</dbReference>
<dbReference type="GO" id="GO:0006351">
    <property type="term" value="P:DNA-templated transcription"/>
    <property type="evidence" value="ECO:0007669"/>
    <property type="project" value="InterPro"/>
</dbReference>
<dbReference type="CDD" id="cd12148">
    <property type="entry name" value="fungal_TF_MHR"/>
    <property type="match status" value="1"/>
</dbReference>
<dbReference type="Proteomes" id="UP001221142">
    <property type="component" value="Unassembled WGS sequence"/>
</dbReference>
<evidence type="ECO:0000256" key="7">
    <source>
        <dbReference type="SAM" id="MobiDB-lite"/>
    </source>
</evidence>
<dbReference type="GO" id="GO:0003677">
    <property type="term" value="F:DNA binding"/>
    <property type="evidence" value="ECO:0007669"/>
    <property type="project" value="InterPro"/>
</dbReference>
<dbReference type="InterPro" id="IPR007219">
    <property type="entry name" value="XnlR_reg_dom"/>
</dbReference>
<gene>
    <name evidence="10" type="ORF">FB45DRAFT_893814</name>
</gene>
<dbReference type="PROSITE" id="PS00463">
    <property type="entry name" value="ZN2_CY6_FUNGAL_1"/>
    <property type="match status" value="1"/>
</dbReference>
<comment type="caution">
    <text evidence="10">The sequence shown here is derived from an EMBL/GenBank/DDBJ whole genome shotgun (WGS) entry which is preliminary data.</text>
</comment>
<keyword evidence="5" id="KW-0539">Nucleus</keyword>
<dbReference type="InterPro" id="IPR036236">
    <property type="entry name" value="Znf_C2H2_sf"/>
</dbReference>
<dbReference type="InterPro" id="IPR036864">
    <property type="entry name" value="Zn2-C6_fun-type_DNA-bd_sf"/>
</dbReference>
<evidence type="ECO:0000256" key="1">
    <source>
        <dbReference type="ARBA" id="ARBA00022723"/>
    </source>
</evidence>
<dbReference type="SUPFAM" id="SSF57701">
    <property type="entry name" value="Zn2/Cys6 DNA-binding domain"/>
    <property type="match status" value="1"/>
</dbReference>
<dbReference type="Pfam" id="PF00096">
    <property type="entry name" value="zf-C2H2"/>
    <property type="match status" value="2"/>
</dbReference>
<dbReference type="EMBL" id="JARKIF010000002">
    <property type="protein sequence ID" value="KAJ7647571.1"/>
    <property type="molecule type" value="Genomic_DNA"/>
</dbReference>
<dbReference type="PROSITE" id="PS50048">
    <property type="entry name" value="ZN2_CY6_FUNGAL_2"/>
    <property type="match status" value="1"/>
</dbReference>
<dbReference type="SUPFAM" id="SSF57667">
    <property type="entry name" value="beta-beta-alpha zinc fingers"/>
    <property type="match status" value="1"/>
</dbReference>
<dbReference type="PROSITE" id="PS00028">
    <property type="entry name" value="ZINC_FINGER_C2H2_1"/>
    <property type="match status" value="1"/>
</dbReference>
<evidence type="ECO:0000256" key="4">
    <source>
        <dbReference type="ARBA" id="ARBA00023163"/>
    </source>
</evidence>
<dbReference type="PANTHER" id="PTHR47660">
    <property type="entry name" value="TRANSCRIPTION FACTOR WITH C2H2 AND ZN(2)-CYS(6) DNA BINDING DOMAIN (EUROFUNG)-RELATED-RELATED"/>
    <property type="match status" value="1"/>
</dbReference>
<evidence type="ECO:0000259" key="9">
    <source>
        <dbReference type="PROSITE" id="PS50157"/>
    </source>
</evidence>
<organism evidence="10 11">
    <name type="scientific">Roridomyces roridus</name>
    <dbReference type="NCBI Taxonomy" id="1738132"/>
    <lineage>
        <taxon>Eukaryota</taxon>
        <taxon>Fungi</taxon>
        <taxon>Dikarya</taxon>
        <taxon>Basidiomycota</taxon>
        <taxon>Agaricomycotina</taxon>
        <taxon>Agaricomycetes</taxon>
        <taxon>Agaricomycetidae</taxon>
        <taxon>Agaricales</taxon>
        <taxon>Marasmiineae</taxon>
        <taxon>Mycenaceae</taxon>
        <taxon>Roridomyces</taxon>
    </lineage>
</organism>
<evidence type="ECO:0000256" key="3">
    <source>
        <dbReference type="ARBA" id="ARBA00023015"/>
    </source>
</evidence>
<dbReference type="PROSITE" id="PS50157">
    <property type="entry name" value="ZINC_FINGER_C2H2_2"/>
    <property type="match status" value="2"/>
</dbReference>
<dbReference type="SMART" id="SM00355">
    <property type="entry name" value="ZnF_C2H2"/>
    <property type="match status" value="2"/>
</dbReference>
<dbReference type="AlphaFoldDB" id="A0AAD7FZF3"/>
<evidence type="ECO:0000313" key="10">
    <source>
        <dbReference type="EMBL" id="KAJ7647571.1"/>
    </source>
</evidence>
<dbReference type="InterPro" id="IPR013087">
    <property type="entry name" value="Znf_C2H2_type"/>
</dbReference>
<dbReference type="Gene3D" id="3.30.160.60">
    <property type="entry name" value="Classic Zinc Finger"/>
    <property type="match status" value="2"/>
</dbReference>
<feature type="compositionally biased region" description="Low complexity" evidence="7">
    <location>
        <begin position="138"/>
        <end position="155"/>
    </location>
</feature>
<evidence type="ECO:0000256" key="6">
    <source>
        <dbReference type="PROSITE-ProRule" id="PRU00042"/>
    </source>
</evidence>
<keyword evidence="2" id="KW-0862">Zinc</keyword>
<name>A0AAD7FZF3_9AGAR</name>
<dbReference type="Gene3D" id="4.10.240.10">
    <property type="entry name" value="Zn(2)-C6 fungal-type DNA-binding domain"/>
    <property type="match status" value="1"/>
</dbReference>
<keyword evidence="3" id="KW-0805">Transcription regulation</keyword>
<sequence>MEDNEPSDPIRNKDGSISKMRAHRGNLPTLPQTKICPHCTARFTRSTHLTRHLKTHTNERLHKCPTCDARFTRSDLLQRHRKICQDPIRPNRPRSCLSCTESKVKCDRNDPCQACRDKGRECKFPASKRKTIDASPGSVQSSLDSTSSSSASPSPVPVLAAPFYPLDTLSAELADLTAPSASEALIHSHLSSIYENDAFQPFFSDVFSPNSSYILDEPALPIPFMKEIPLPVGLSQPWFQELLIYPSQPNYEKTEQRSLLNDWFTRESEAEDPQHYMYLFFNPFLSQLPLVHAPTFDLTGKPPYMLKSMKACGALFVKTKKANSYITTALAAVREGLAQAFDQTLTERADQVHLIIAVVLLETIGLFHQDPDERDSTNLYHELVVSMIRRTGLIAYNAAWTSVPSSAEAMWRDWVSYETTKRAIALSYLHECCRGMFFGLPPSYHAGEMNLRLPCEDALWRAQSAEEWLAILQIPVANHSSRSRLAGHDYPTTLHSMVVIDPNFAPASNLSPFAHFILIHVILRDLFTACTESTPLIPGERFEEDDNRALMECKYALHHWLYSWRTNQPPAQNPMEEPAFVENALPLYWLGHVAILAHQEGLGPFHSAANVRGEMRYKIVKRWLKHIRSFLTEGGGESTLAWDDLMKIQLQTWQFEYDTDGGADDQEGLLALFPDI</sequence>
<keyword evidence="4" id="KW-0804">Transcription</keyword>
<dbReference type="GO" id="GO:0000981">
    <property type="term" value="F:DNA-binding transcription factor activity, RNA polymerase II-specific"/>
    <property type="evidence" value="ECO:0007669"/>
    <property type="project" value="InterPro"/>
</dbReference>
<feature type="domain" description="Zn(2)-C6 fungal-type" evidence="8">
    <location>
        <begin position="95"/>
        <end position="124"/>
    </location>
</feature>
<evidence type="ECO:0008006" key="12">
    <source>
        <dbReference type="Google" id="ProtNLM"/>
    </source>
</evidence>
<evidence type="ECO:0000256" key="5">
    <source>
        <dbReference type="ARBA" id="ARBA00023242"/>
    </source>
</evidence>
<reference evidence="10" key="1">
    <citation type="submission" date="2023-03" db="EMBL/GenBank/DDBJ databases">
        <title>Massive genome expansion in bonnet fungi (Mycena s.s.) driven by repeated elements and novel gene families across ecological guilds.</title>
        <authorList>
            <consortium name="Lawrence Berkeley National Laboratory"/>
            <person name="Harder C.B."/>
            <person name="Miyauchi S."/>
            <person name="Viragh M."/>
            <person name="Kuo A."/>
            <person name="Thoen E."/>
            <person name="Andreopoulos B."/>
            <person name="Lu D."/>
            <person name="Skrede I."/>
            <person name="Drula E."/>
            <person name="Henrissat B."/>
            <person name="Morin E."/>
            <person name="Kohler A."/>
            <person name="Barry K."/>
            <person name="LaButti K."/>
            <person name="Morin E."/>
            <person name="Salamov A."/>
            <person name="Lipzen A."/>
            <person name="Mereny Z."/>
            <person name="Hegedus B."/>
            <person name="Baldrian P."/>
            <person name="Stursova M."/>
            <person name="Weitz H."/>
            <person name="Taylor A."/>
            <person name="Grigoriev I.V."/>
            <person name="Nagy L.G."/>
            <person name="Martin F."/>
            <person name="Kauserud H."/>
        </authorList>
    </citation>
    <scope>NUCLEOTIDE SEQUENCE</scope>
    <source>
        <strain evidence="10">9284</strain>
    </source>
</reference>
<keyword evidence="11" id="KW-1185">Reference proteome</keyword>
<dbReference type="SMART" id="SM00066">
    <property type="entry name" value="GAL4"/>
    <property type="match status" value="1"/>
</dbReference>
<feature type="domain" description="C2H2-type" evidence="9">
    <location>
        <begin position="34"/>
        <end position="61"/>
    </location>
</feature>
<dbReference type="GO" id="GO:0008270">
    <property type="term" value="F:zinc ion binding"/>
    <property type="evidence" value="ECO:0007669"/>
    <property type="project" value="UniProtKB-KW"/>
</dbReference>
<accession>A0AAD7FZF3</accession>
<dbReference type="CDD" id="cd00067">
    <property type="entry name" value="GAL4"/>
    <property type="match status" value="1"/>
</dbReference>
<feature type="region of interest" description="Disordered" evidence="7">
    <location>
        <begin position="131"/>
        <end position="155"/>
    </location>
</feature>
<evidence type="ECO:0000256" key="2">
    <source>
        <dbReference type="ARBA" id="ARBA00022833"/>
    </source>
</evidence>
<proteinExistence type="predicted"/>
<dbReference type="InterPro" id="IPR001138">
    <property type="entry name" value="Zn2Cys6_DnaBD"/>
</dbReference>
<feature type="region of interest" description="Disordered" evidence="7">
    <location>
        <begin position="1"/>
        <end position="23"/>
    </location>
</feature>
<evidence type="ECO:0000259" key="8">
    <source>
        <dbReference type="PROSITE" id="PS50048"/>
    </source>
</evidence>